<evidence type="ECO:0000313" key="1">
    <source>
        <dbReference type="EMBL" id="KAI8421367.1"/>
    </source>
</evidence>
<protein>
    <submittedName>
        <fullName evidence="1">Uncharacterized protein</fullName>
    </submittedName>
</protein>
<accession>A0ACC0JB70</accession>
<comment type="caution">
    <text evidence="1">The sequence shown here is derived from an EMBL/GenBank/DDBJ whole genome shotgun (WGS) entry which is preliminary data.</text>
</comment>
<keyword evidence="2" id="KW-1185">Reference proteome</keyword>
<sequence>MGTVVLITLLLITRFHVSKMDADIEERRRERISRREKRWSMNSQRLEQIVAELMRPIGDLRRSFDTDLSSLLEEYLTEAGLHALEADGASPGSSGSGSGAAGAPNFPELALLLQQSANIYGRKVDFLYQHVLEVSESLQNSTNRRRRTRRRRRARAGASGARRRRWSRRGRGRLGARRAGGGGGGRAARGGGGGARPPPTLPRMYVELEPRVLGAGDAPLADYAGEPVGLLQDFHVTWRLHGGLLVDDLEQASCGAAGAGAAAGGAAGLRAIPLSELQAAIEAAAPPEPPPAPDPDPDPDPFDDARLVASTPLPAEEPEPPPPAEEPAAPGGEVTAPALRRKRKPDNQLFERGAGKIFITAELAVFLSVQREFSVRDQWVTRVLGTRRAALLDARRRLRAEPPLKEFRGFDEVDKFDLLDMGGFLGWSAAGAGAGAAGTERLSLLARLASGDSDDDGFFEASDHGSDAERHDSKLTPSPPLPTPPPPPPPPPPLTAEDASPPEWVAWRSRVVARAAAGEARGLDVRALGRAVLAALPDPGPPGPPTPRPTPFADVLQQAATDDADVSRLFLATLFLANAGNVEVVSGPPLSLAGFSLRVTSRDERLYCAAADTDPAFLTRSRLSRDDGQARNSFPGTGRDLRGGIPAVSSSLFTEASHVFRVPLYRMESVRRHLHAVGTELAPARLRHASPRGPAPEPLSNYLDLGRRECTERYRVRGGRRADASARVCVCVQAQYYGPISIGSPPQSFRVVFDTGSSNLWVPSKKCHYTNIACLLHNKYDSSKSSTYTANGTEFAIHYGSGSLSGFLSTDTVTVGGVTVRAQTFAEALAEPGLAFVAAKFDGILGMAFSRKRPQKARVVYRPVGRRPSSLTEWELSCCPVPSEHDCYRAVGLDCSNISVEHVPPVFDNMVAQQQVAPVFSFYLNRDPAAAVGGEMILGGSDPAHYRGNFTYVPVDRAAYWQFRVGGISVAGADHAFCANGCEAIADTGTSLIGGPLAEVQALNKALGATPLAFGQYSIDCSLIPRLPRVTFTIAGVDFPLDGADYVLRVSQMGKTVCLSGFMGLDVPPPAGPLWILGDVFIGRYYTEFDVANKRLGFAPAV</sequence>
<gene>
    <name evidence="1" type="ORF">MSG28_009447</name>
</gene>
<evidence type="ECO:0000313" key="2">
    <source>
        <dbReference type="Proteomes" id="UP001064048"/>
    </source>
</evidence>
<dbReference type="Proteomes" id="UP001064048">
    <property type="component" value="Chromosome 16"/>
</dbReference>
<organism evidence="1 2">
    <name type="scientific">Choristoneura fumiferana</name>
    <name type="common">Spruce budworm moth</name>
    <name type="synonym">Archips fumiferana</name>
    <dbReference type="NCBI Taxonomy" id="7141"/>
    <lineage>
        <taxon>Eukaryota</taxon>
        <taxon>Metazoa</taxon>
        <taxon>Ecdysozoa</taxon>
        <taxon>Arthropoda</taxon>
        <taxon>Hexapoda</taxon>
        <taxon>Insecta</taxon>
        <taxon>Pterygota</taxon>
        <taxon>Neoptera</taxon>
        <taxon>Endopterygota</taxon>
        <taxon>Lepidoptera</taxon>
        <taxon>Glossata</taxon>
        <taxon>Ditrysia</taxon>
        <taxon>Tortricoidea</taxon>
        <taxon>Tortricidae</taxon>
        <taxon>Tortricinae</taxon>
        <taxon>Choristoneura</taxon>
    </lineage>
</organism>
<reference evidence="1 2" key="1">
    <citation type="journal article" date="2022" name="Genome Biol. Evol.">
        <title>The Spruce Budworm Genome: Reconstructing the Evolutionary History of Antifreeze Proteins.</title>
        <authorList>
            <person name="Beliveau C."/>
            <person name="Gagne P."/>
            <person name="Picq S."/>
            <person name="Vernygora O."/>
            <person name="Keeling C.I."/>
            <person name="Pinkney K."/>
            <person name="Doucet D."/>
            <person name="Wen F."/>
            <person name="Johnston J.S."/>
            <person name="Maaroufi H."/>
            <person name="Boyle B."/>
            <person name="Laroche J."/>
            <person name="Dewar K."/>
            <person name="Juretic N."/>
            <person name="Blackburn G."/>
            <person name="Nisole A."/>
            <person name="Brunet B."/>
            <person name="Brandao M."/>
            <person name="Lumley L."/>
            <person name="Duan J."/>
            <person name="Quan G."/>
            <person name="Lucarotti C.J."/>
            <person name="Roe A.D."/>
            <person name="Sperling F.A.H."/>
            <person name="Levesque R.C."/>
            <person name="Cusson M."/>
        </authorList>
    </citation>
    <scope>NUCLEOTIDE SEQUENCE [LARGE SCALE GENOMIC DNA]</scope>
    <source>
        <strain evidence="1">Glfc:IPQL:Cfum</strain>
    </source>
</reference>
<proteinExistence type="predicted"/>
<dbReference type="EMBL" id="CM046116">
    <property type="protein sequence ID" value="KAI8421367.1"/>
    <property type="molecule type" value="Genomic_DNA"/>
</dbReference>
<name>A0ACC0JB70_CHOFU</name>